<feature type="compositionally biased region" description="Basic and acidic residues" evidence="1">
    <location>
        <begin position="1124"/>
        <end position="1156"/>
    </location>
</feature>
<feature type="compositionally biased region" description="Polar residues" evidence="1">
    <location>
        <begin position="1070"/>
        <end position="1082"/>
    </location>
</feature>
<organism evidence="2 3">
    <name type="scientific">Candida theae</name>
    <dbReference type="NCBI Taxonomy" id="1198502"/>
    <lineage>
        <taxon>Eukaryota</taxon>
        <taxon>Fungi</taxon>
        <taxon>Dikarya</taxon>
        <taxon>Ascomycota</taxon>
        <taxon>Saccharomycotina</taxon>
        <taxon>Pichiomycetes</taxon>
        <taxon>Debaryomycetaceae</taxon>
        <taxon>Candida/Lodderomyces clade</taxon>
        <taxon>Candida</taxon>
    </lineage>
</organism>
<feature type="compositionally biased region" description="Polar residues" evidence="1">
    <location>
        <begin position="272"/>
        <end position="284"/>
    </location>
</feature>
<feature type="compositionally biased region" description="Basic and acidic residues" evidence="1">
    <location>
        <begin position="285"/>
        <end position="303"/>
    </location>
</feature>
<dbReference type="AlphaFoldDB" id="A0AAD5BAZ3"/>
<dbReference type="GeneID" id="76152826"/>
<dbReference type="EMBL" id="JAIHNG010000164">
    <property type="protein sequence ID" value="KAI5949184.1"/>
    <property type="molecule type" value="Genomic_DNA"/>
</dbReference>
<evidence type="ECO:0000313" key="2">
    <source>
        <dbReference type="EMBL" id="KAI5949184.1"/>
    </source>
</evidence>
<feature type="compositionally biased region" description="Basic and acidic residues" evidence="1">
    <location>
        <begin position="652"/>
        <end position="678"/>
    </location>
</feature>
<feature type="compositionally biased region" description="Polar residues" evidence="1">
    <location>
        <begin position="92"/>
        <end position="107"/>
    </location>
</feature>
<protein>
    <submittedName>
        <fullName evidence="2">Uncharacterized protein</fullName>
    </submittedName>
</protein>
<accession>A0AAD5BAZ3</accession>
<dbReference type="RefSeq" id="XP_051606694.1">
    <property type="nucleotide sequence ID" value="XM_051754328.1"/>
</dbReference>
<proteinExistence type="predicted"/>
<reference evidence="2 3" key="1">
    <citation type="journal article" date="2022" name="DNA Res.">
        <title>Genome analysis of five recently described species of the CUG-Ser clade uncovers Candida theae as a new hybrid lineage with pathogenic potential in the Candida parapsilosis species complex.</title>
        <authorList>
            <person name="Mixao V."/>
            <person name="Del Olmo V."/>
            <person name="Hegedusova E."/>
            <person name="Saus E."/>
            <person name="Pryszcz L."/>
            <person name="Cillingova A."/>
            <person name="Nosek J."/>
            <person name="Gabaldon T."/>
        </authorList>
    </citation>
    <scope>NUCLEOTIDE SEQUENCE [LARGE SCALE GENOMIC DNA]</scope>
    <source>
        <strain evidence="2 3">CBS 12239</strain>
    </source>
</reference>
<feature type="compositionally biased region" description="Basic and acidic residues" evidence="1">
    <location>
        <begin position="161"/>
        <end position="172"/>
    </location>
</feature>
<feature type="compositionally biased region" description="Basic and acidic residues" evidence="1">
    <location>
        <begin position="434"/>
        <end position="452"/>
    </location>
</feature>
<feature type="compositionally biased region" description="Polar residues" evidence="1">
    <location>
        <begin position="638"/>
        <end position="648"/>
    </location>
</feature>
<feature type="compositionally biased region" description="Polar residues" evidence="1">
    <location>
        <begin position="306"/>
        <end position="347"/>
    </location>
</feature>
<feature type="region of interest" description="Disordered" evidence="1">
    <location>
        <begin position="160"/>
        <end position="181"/>
    </location>
</feature>
<feature type="region of interest" description="Disordered" evidence="1">
    <location>
        <begin position="612"/>
        <end position="695"/>
    </location>
</feature>
<feature type="region of interest" description="Disordered" evidence="1">
    <location>
        <begin position="855"/>
        <end position="940"/>
    </location>
</feature>
<feature type="compositionally biased region" description="Polar residues" evidence="1">
    <location>
        <begin position="238"/>
        <end position="247"/>
    </location>
</feature>
<feature type="region of interest" description="Disordered" evidence="1">
    <location>
        <begin position="227"/>
        <end position="466"/>
    </location>
</feature>
<dbReference type="Proteomes" id="UP001204833">
    <property type="component" value="Unassembled WGS sequence"/>
</dbReference>
<feature type="region of interest" description="Disordered" evidence="1">
    <location>
        <begin position="952"/>
        <end position="978"/>
    </location>
</feature>
<gene>
    <name evidence="2" type="ORF">KGF57_004782</name>
</gene>
<feature type="region of interest" description="Disordered" evidence="1">
    <location>
        <begin position="745"/>
        <end position="765"/>
    </location>
</feature>
<feature type="compositionally biased region" description="Basic and acidic residues" evidence="1">
    <location>
        <begin position="612"/>
        <end position="635"/>
    </location>
</feature>
<feature type="region of interest" description="Disordered" evidence="1">
    <location>
        <begin position="1188"/>
        <end position="1234"/>
    </location>
</feature>
<evidence type="ECO:0000256" key="1">
    <source>
        <dbReference type="SAM" id="MobiDB-lite"/>
    </source>
</evidence>
<feature type="region of interest" description="Disordered" evidence="1">
    <location>
        <begin position="1112"/>
        <end position="1167"/>
    </location>
</feature>
<feature type="compositionally biased region" description="Low complexity" evidence="1">
    <location>
        <begin position="920"/>
        <end position="931"/>
    </location>
</feature>
<feature type="compositionally biased region" description="Acidic residues" evidence="1">
    <location>
        <begin position="679"/>
        <end position="695"/>
    </location>
</feature>
<feature type="compositionally biased region" description="Basic residues" evidence="1">
    <location>
        <begin position="381"/>
        <end position="410"/>
    </location>
</feature>
<feature type="region of interest" description="Disordered" evidence="1">
    <location>
        <begin position="703"/>
        <end position="722"/>
    </location>
</feature>
<keyword evidence="3" id="KW-1185">Reference proteome</keyword>
<feature type="region of interest" description="Disordered" evidence="1">
    <location>
        <begin position="35"/>
        <end position="129"/>
    </location>
</feature>
<feature type="region of interest" description="Disordered" evidence="1">
    <location>
        <begin position="1054"/>
        <end position="1087"/>
    </location>
</feature>
<feature type="compositionally biased region" description="Basic residues" evidence="1">
    <location>
        <begin position="910"/>
        <end position="919"/>
    </location>
</feature>
<evidence type="ECO:0000313" key="3">
    <source>
        <dbReference type="Proteomes" id="UP001204833"/>
    </source>
</evidence>
<feature type="compositionally biased region" description="Low complexity" evidence="1">
    <location>
        <begin position="1059"/>
        <end position="1069"/>
    </location>
</feature>
<sequence>MGLIDSVYRVLTRSNSDVTHPPSHDVHKNIHSNVREGAGAYGPKTPTKNLKHDRGGATPRIYKTPNTGDQFKLRNSVSSQKSKPVSEPSKKASINSTNAVNVGTTDSPIHRPTNHSKKTITTDDGQNRYPNQTLPTIANLLNTEALLPHKKISQRLQDVVTETRDYSSHEQQESNENENEIEETFDKLTELAEQQIVRMRDLSSVLEAEDQLDRMSVIGETALRAAKVADNTEEDSTRSYSVSNASPKRSKRNQQDSSRSQKRHKPGKQDLPSKNQSQAHLQTDSSKDNEATKEQITNTREEVLIDTTSTITPPHGSPSVSHGISKQGTATTTPKLSNKRQSVSETIDLSIFDSDDDTSPEPDNKPKHQSAPKRKETMAQKLKRLKETRRATKRKHPSKERIEKRKRKTNANKAKSSLSDIESMPIRASIVISEGERKSPKSRIAEAPKRPTPDSQGSPILKQPPSPVLRALLDSCADNQSTSSDEPVSNYDNSSLATEINREGPVKTLAQDTPLSQYSENGIHGQVTSQHFTSSRTVLEINATKQSRPNFTGEIVETRRNKKFSAAALLSLFFGEPKPTRPSEEANEQLADHERPKVLPCRNDQDVLFDIEQQHGDERVGVRSEIERSSEENKGKTRSVTEPQSIIVTGTEKLDNNTENRDQNDMERRTEDRTSHEYDIDEASDVPDDMEDTFQEPYDDSVALNQTNGERGASKTVDVSQAGDKDETDALDSFFVLDSLQNNVSGQRQTSEDTHEAASSNVVASSSTQPEVDLFKSFFVLETPQKNAAPHVVDFTGTQTSALYEQPSRGEVEAGTSSNSYGLQIDENLYQEYVEEMKEHVSRFDFKETEKTTNVLLDPQEKSEAISSSQVDQHIDFGDEGPGSVSPKFATPSQYQPKNHTQGTDTKSSHQTKRRKRVSKMQSMLSLMNSSSDEDFSPDENDAITKRIYQRRRQRRNVDARNQGSFLLGTTGAESNNVDVPVESRATSTSNTHRSQSTNANDFAAAPDFHATSSQSVISQKKVIEDSQDGQTVTALDAIPNAGEPNLLEVERTNSQVYSSNPSSTNTNSQLCQQGSSQSVHSTTEKVNEDVEDTTFDMSAIAISIEEAAVTASNKTKKQRKRLKEKERSPSNAEKRKLPDATNERVSRTDETEVHSVDISSQMKEGSDGITKVELDIAKRMLSELSKKKADELTSSQFAEVTGPQKKKKNKANESMKRKNRRKKMAKMKGDGNV</sequence>
<feature type="compositionally biased region" description="Basic residues" evidence="1">
    <location>
        <begin position="1218"/>
        <end position="1227"/>
    </location>
</feature>
<name>A0AAD5BAZ3_9ASCO</name>
<comment type="caution">
    <text evidence="2">The sequence shown here is derived from an EMBL/GenBank/DDBJ whole genome shotgun (WGS) entry which is preliminary data.</text>
</comment>
<feature type="compositionally biased region" description="Polar residues" evidence="1">
    <location>
        <begin position="891"/>
        <end position="906"/>
    </location>
</feature>
<feature type="compositionally biased region" description="Polar residues" evidence="1">
    <location>
        <begin position="64"/>
        <end position="83"/>
    </location>
</feature>